<organism evidence="2 3">
    <name type="scientific">Azospirillum oleiclasticum</name>
    <dbReference type="NCBI Taxonomy" id="2735135"/>
    <lineage>
        <taxon>Bacteria</taxon>
        <taxon>Pseudomonadati</taxon>
        <taxon>Pseudomonadota</taxon>
        <taxon>Alphaproteobacteria</taxon>
        <taxon>Rhodospirillales</taxon>
        <taxon>Azospirillaceae</taxon>
        <taxon>Azospirillum</taxon>
    </lineage>
</organism>
<evidence type="ECO:0000313" key="2">
    <source>
        <dbReference type="EMBL" id="NYZ23003.1"/>
    </source>
</evidence>
<evidence type="ECO:0000256" key="1">
    <source>
        <dbReference type="SAM" id="MobiDB-lite"/>
    </source>
</evidence>
<gene>
    <name evidence="2" type="ORF">HND93_25125</name>
</gene>
<evidence type="ECO:0000313" key="3">
    <source>
        <dbReference type="Proteomes" id="UP000584642"/>
    </source>
</evidence>
<feature type="region of interest" description="Disordered" evidence="1">
    <location>
        <begin position="25"/>
        <end position="60"/>
    </location>
</feature>
<proteinExistence type="predicted"/>
<dbReference type="RefSeq" id="WP_180284778.1">
    <property type="nucleotide sequence ID" value="NZ_JABFDB010000023.1"/>
</dbReference>
<keyword evidence="3" id="KW-1185">Reference proteome</keyword>
<protein>
    <submittedName>
        <fullName evidence="2">Uncharacterized protein</fullName>
    </submittedName>
</protein>
<reference evidence="2 3" key="1">
    <citation type="submission" date="2020-05" db="EMBL/GenBank/DDBJ databases">
        <title>Azospirillum oleiclasticum sp. nov, a nitrogen-fixing and heavy crude oil-emulsifying bacterium isolated from the crude oil of Yumen Oilfield.</title>
        <authorList>
            <person name="Wu D."/>
            <person name="Cai M."/>
            <person name="Zhang X."/>
        </authorList>
    </citation>
    <scope>NUCLEOTIDE SEQUENCE [LARGE SCALE GENOMIC DNA]</scope>
    <source>
        <strain evidence="2 3">ROY-1-1-2</strain>
    </source>
</reference>
<name>A0ABX2TIJ5_9PROT</name>
<dbReference type="EMBL" id="JABFDB010000023">
    <property type="protein sequence ID" value="NYZ23003.1"/>
    <property type="molecule type" value="Genomic_DNA"/>
</dbReference>
<dbReference type="Proteomes" id="UP000584642">
    <property type="component" value="Unassembled WGS sequence"/>
</dbReference>
<comment type="caution">
    <text evidence="2">The sequence shown here is derived from an EMBL/GenBank/DDBJ whole genome shotgun (WGS) entry which is preliminary data.</text>
</comment>
<accession>A0ABX2TIJ5</accession>
<sequence>MFAEFRPTWLTPDLDLLDDTVGRFVEREETPDTATASPRSCAGSSPRRISAPPSTGAADL</sequence>